<evidence type="ECO:0000313" key="1">
    <source>
        <dbReference type="EMBL" id="GAH93907.1"/>
    </source>
</evidence>
<gene>
    <name evidence="1" type="ORF">S03H2_69014</name>
</gene>
<proteinExistence type="predicted"/>
<organism evidence="1">
    <name type="scientific">marine sediment metagenome</name>
    <dbReference type="NCBI Taxonomy" id="412755"/>
    <lineage>
        <taxon>unclassified sequences</taxon>
        <taxon>metagenomes</taxon>
        <taxon>ecological metagenomes</taxon>
    </lineage>
</organism>
<feature type="non-terminal residue" evidence="1">
    <location>
        <position position="130"/>
    </location>
</feature>
<dbReference type="AlphaFoldDB" id="X1JIL4"/>
<sequence length="130" mass="15009">MKRKYFLVVLFLILAMFLSGCGIVTDEEKVRDVIDEYFLAISDQEWEKAKSYCIYESDVYYETCDFEDYVDSLNLDFSFVDITFLVDIFDIRINGNDASAYVDGILNIITDDSSIIDSSSGNFYLQKVDN</sequence>
<accession>X1JIL4</accession>
<evidence type="ECO:0008006" key="2">
    <source>
        <dbReference type="Google" id="ProtNLM"/>
    </source>
</evidence>
<dbReference type="EMBL" id="BARU01045500">
    <property type="protein sequence ID" value="GAH93907.1"/>
    <property type="molecule type" value="Genomic_DNA"/>
</dbReference>
<protein>
    <recommendedName>
        <fullName evidence="2">NTF2-like N-terminal transpeptidase domain-containing protein</fullName>
    </recommendedName>
</protein>
<comment type="caution">
    <text evidence="1">The sequence shown here is derived from an EMBL/GenBank/DDBJ whole genome shotgun (WGS) entry which is preliminary data.</text>
</comment>
<reference evidence="1" key="1">
    <citation type="journal article" date="2014" name="Front. Microbiol.">
        <title>High frequency of phylogenetically diverse reductive dehalogenase-homologous genes in deep subseafloor sedimentary metagenomes.</title>
        <authorList>
            <person name="Kawai M."/>
            <person name="Futagami T."/>
            <person name="Toyoda A."/>
            <person name="Takaki Y."/>
            <person name="Nishi S."/>
            <person name="Hori S."/>
            <person name="Arai W."/>
            <person name="Tsubouchi T."/>
            <person name="Morono Y."/>
            <person name="Uchiyama I."/>
            <person name="Ito T."/>
            <person name="Fujiyama A."/>
            <person name="Inagaki F."/>
            <person name="Takami H."/>
        </authorList>
    </citation>
    <scope>NUCLEOTIDE SEQUENCE</scope>
    <source>
        <strain evidence="1">Expedition CK06-06</strain>
    </source>
</reference>
<dbReference type="PROSITE" id="PS51257">
    <property type="entry name" value="PROKAR_LIPOPROTEIN"/>
    <property type="match status" value="1"/>
</dbReference>
<name>X1JIL4_9ZZZZ</name>